<dbReference type="RefSeq" id="WP_038560847.1">
    <property type="nucleotide sequence ID" value="NZ_FOHT01000035.1"/>
</dbReference>
<dbReference type="AlphaFoldDB" id="X5DLQ1"/>
<name>X5DLQ1_9BACT</name>
<dbReference type="EMBL" id="FOHT01000035">
    <property type="protein sequence ID" value="SEU01077.1"/>
    <property type="molecule type" value="Genomic_DNA"/>
</dbReference>
<dbReference type="HOGENOM" id="CLU_082942_1_0_10"/>
<protein>
    <submittedName>
        <fullName evidence="2">Uncharacterized protein</fullName>
    </submittedName>
</protein>
<dbReference type="Pfam" id="PF19775">
    <property type="entry name" value="DUF6261"/>
    <property type="match status" value="1"/>
</dbReference>
<evidence type="ECO:0000313" key="3">
    <source>
        <dbReference type="Proteomes" id="UP000023772"/>
    </source>
</evidence>
<organism evidence="2 4">
    <name type="scientific">Draconibacterium orientale</name>
    <dbReference type="NCBI Taxonomy" id="1168034"/>
    <lineage>
        <taxon>Bacteria</taxon>
        <taxon>Pseudomonadati</taxon>
        <taxon>Bacteroidota</taxon>
        <taxon>Bacteroidia</taxon>
        <taxon>Marinilabiliales</taxon>
        <taxon>Prolixibacteraceae</taxon>
        <taxon>Draconibacterium</taxon>
    </lineage>
</organism>
<gene>
    <name evidence="1" type="ORF">FH5T_16545</name>
    <name evidence="2" type="ORF">SAMN05444285_1355</name>
</gene>
<evidence type="ECO:0000313" key="2">
    <source>
        <dbReference type="EMBL" id="SEU01077.1"/>
    </source>
</evidence>
<dbReference type="OrthoDB" id="1123496at2"/>
<evidence type="ECO:0000313" key="1">
    <source>
        <dbReference type="EMBL" id="AHW62174.1"/>
    </source>
</evidence>
<reference evidence="2 4" key="2">
    <citation type="submission" date="2016-10" db="EMBL/GenBank/DDBJ databases">
        <authorList>
            <person name="de Groot N.N."/>
        </authorList>
    </citation>
    <scope>NUCLEOTIDE SEQUENCE [LARGE SCALE GENOMIC DNA]</scope>
    <source>
        <strain evidence="2 4">DSM 25947</strain>
    </source>
</reference>
<keyword evidence="3" id="KW-1185">Reference proteome</keyword>
<dbReference type="EMBL" id="CP007451">
    <property type="protein sequence ID" value="AHW62174.1"/>
    <property type="molecule type" value="Genomic_DNA"/>
</dbReference>
<sequence length="238" mass="26108">MIQKLNSKSRVTEVDAACMRIIGAYQNTSLSTDVHLAAMFSALEPLSVSLSGSINRITAESNLEEKDEERDEPLRSLFYLVAGFLHHPDATIRAAAEKVNAVIERYGMGITKESYAVESSLVSSMLKDLAQPKLQDAIALLSGCAEIIAALQLAQTAFETARIAYEEEKADDSTQQSASEIKVEVLELVNKKIVVYLRAMEVVDVETFGAFARTVAEIIADNNQAVRKRLSKPEPVEE</sequence>
<proteinExistence type="predicted"/>
<reference evidence="1 3" key="1">
    <citation type="submission" date="2014-03" db="EMBL/GenBank/DDBJ databases">
        <title>Complete genome sequence of a deeply braunched marine Bacteroidia bacterium Draconibacterium orientale type strain FH5T.</title>
        <authorList>
            <person name="Li X."/>
            <person name="Wang X."/>
            <person name="Xie Z."/>
            <person name="Du Z."/>
            <person name="Chen G."/>
        </authorList>
    </citation>
    <scope>NUCLEOTIDE SEQUENCE [LARGE SCALE GENOMIC DNA]</scope>
    <source>
        <strain evidence="1 3">FH5</strain>
    </source>
</reference>
<dbReference type="InterPro" id="IPR046228">
    <property type="entry name" value="DUF6261"/>
</dbReference>
<dbReference type="STRING" id="1168034.FH5T_16545"/>
<dbReference type="KEGG" id="dori:FH5T_16545"/>
<evidence type="ECO:0000313" key="4">
    <source>
        <dbReference type="Proteomes" id="UP000181981"/>
    </source>
</evidence>
<accession>X5DLQ1</accession>
<dbReference type="Proteomes" id="UP000023772">
    <property type="component" value="Chromosome"/>
</dbReference>
<dbReference type="eggNOG" id="ENOG503286U">
    <property type="taxonomic scope" value="Bacteria"/>
</dbReference>
<dbReference type="Proteomes" id="UP000181981">
    <property type="component" value="Unassembled WGS sequence"/>
</dbReference>